<feature type="domain" description="MobA-like NTP transferase" evidence="1">
    <location>
        <begin position="7"/>
        <end position="167"/>
    </location>
</feature>
<protein>
    <submittedName>
        <fullName evidence="2">4-diphosphocytidyl-2C-methyl-D-erythritolsynthas e</fullName>
    </submittedName>
</protein>
<dbReference type="Pfam" id="PF12804">
    <property type="entry name" value="NTP_transf_3"/>
    <property type="match status" value="1"/>
</dbReference>
<evidence type="ECO:0000313" key="3">
    <source>
        <dbReference type="Proteomes" id="UP000010472"/>
    </source>
</evidence>
<dbReference type="eggNOG" id="COG2068">
    <property type="taxonomic scope" value="Bacteria"/>
</dbReference>
<sequence length="213" mass="23329">MSDIGLVILAAGASTRMGTPKQLLPYRGRTLIKYVVEQAIASVCHPIIVVLGANAESIQPKLTSFNIRTIKNCSFAEGMSSSIRTGIEVLAAENPYLKAVVLMVCDQPFASTQLINQLVENYRQANSLIVASEYNSVLGVPCLFDRTLFSHLMALSGDAGARKLIKRFAQDTIRVPAPEVAFDLDTPADYEQLHNTEKPYFCVLSNFNSSRTL</sequence>
<dbReference type="RefSeq" id="WP_015202491.1">
    <property type="nucleotide sequence ID" value="NC_019753.1"/>
</dbReference>
<evidence type="ECO:0000259" key="1">
    <source>
        <dbReference type="Pfam" id="PF12804"/>
    </source>
</evidence>
<dbReference type="CDD" id="cd04182">
    <property type="entry name" value="GT_2_like_f"/>
    <property type="match status" value="1"/>
</dbReference>
<evidence type="ECO:0000313" key="2">
    <source>
        <dbReference type="EMBL" id="AFZ12370.1"/>
    </source>
</evidence>
<dbReference type="InterPro" id="IPR029044">
    <property type="entry name" value="Nucleotide-diphossugar_trans"/>
</dbReference>
<dbReference type="SUPFAM" id="SSF53448">
    <property type="entry name" value="Nucleotide-diphospho-sugar transferases"/>
    <property type="match status" value="1"/>
</dbReference>
<organism evidence="2 3">
    <name type="scientific">Crinalium epipsammum PCC 9333</name>
    <dbReference type="NCBI Taxonomy" id="1173022"/>
    <lineage>
        <taxon>Bacteria</taxon>
        <taxon>Bacillati</taxon>
        <taxon>Cyanobacteriota</taxon>
        <taxon>Cyanophyceae</taxon>
        <taxon>Gomontiellales</taxon>
        <taxon>Gomontiellaceae</taxon>
        <taxon>Crinalium</taxon>
    </lineage>
</organism>
<dbReference type="STRING" id="1173022.Cri9333_1478"/>
<dbReference type="KEGG" id="cep:Cri9333_1478"/>
<gene>
    <name evidence="2" type="ORF">Cri9333_1478</name>
</gene>
<dbReference type="Gene3D" id="3.90.550.10">
    <property type="entry name" value="Spore Coat Polysaccharide Biosynthesis Protein SpsA, Chain A"/>
    <property type="match status" value="1"/>
</dbReference>
<dbReference type="PANTHER" id="PTHR43777">
    <property type="entry name" value="MOLYBDENUM COFACTOR CYTIDYLYLTRANSFERASE"/>
    <property type="match status" value="1"/>
</dbReference>
<dbReference type="OrthoDB" id="285216at2"/>
<dbReference type="GO" id="GO:0016779">
    <property type="term" value="F:nucleotidyltransferase activity"/>
    <property type="evidence" value="ECO:0007669"/>
    <property type="project" value="UniProtKB-ARBA"/>
</dbReference>
<keyword evidence="3" id="KW-1185">Reference proteome</keyword>
<dbReference type="InterPro" id="IPR025877">
    <property type="entry name" value="MobA-like_NTP_Trfase"/>
</dbReference>
<dbReference type="PANTHER" id="PTHR43777:SF1">
    <property type="entry name" value="MOLYBDENUM COFACTOR CYTIDYLYLTRANSFERASE"/>
    <property type="match status" value="1"/>
</dbReference>
<dbReference type="HOGENOM" id="CLU_061980_2_0_3"/>
<dbReference type="AlphaFoldDB" id="K9VYY2"/>
<name>K9VYY2_9CYAN</name>
<dbReference type="Proteomes" id="UP000010472">
    <property type="component" value="Chromosome"/>
</dbReference>
<reference evidence="2 3" key="1">
    <citation type="submission" date="2012-06" db="EMBL/GenBank/DDBJ databases">
        <title>Finished chromosome of genome of Crinalium epipsammum PCC 9333.</title>
        <authorList>
            <consortium name="US DOE Joint Genome Institute"/>
            <person name="Gugger M."/>
            <person name="Coursin T."/>
            <person name="Rippka R."/>
            <person name="Tandeau De Marsac N."/>
            <person name="Huntemann M."/>
            <person name="Wei C.-L."/>
            <person name="Han J."/>
            <person name="Detter J.C."/>
            <person name="Han C."/>
            <person name="Tapia R."/>
            <person name="Davenport K."/>
            <person name="Daligault H."/>
            <person name="Erkkila T."/>
            <person name="Gu W."/>
            <person name="Munk A.C.C."/>
            <person name="Teshima H."/>
            <person name="Xu Y."/>
            <person name="Chain P."/>
            <person name="Chen A."/>
            <person name="Krypides N."/>
            <person name="Mavromatis K."/>
            <person name="Markowitz V."/>
            <person name="Szeto E."/>
            <person name="Ivanova N."/>
            <person name="Mikhailova N."/>
            <person name="Ovchinnikova G."/>
            <person name="Pagani I."/>
            <person name="Pati A."/>
            <person name="Goodwin L."/>
            <person name="Peters L."/>
            <person name="Pitluck S."/>
            <person name="Woyke T."/>
            <person name="Kerfeld C."/>
        </authorList>
    </citation>
    <scope>NUCLEOTIDE SEQUENCE [LARGE SCALE GENOMIC DNA]</scope>
    <source>
        <strain evidence="2 3">PCC 9333</strain>
    </source>
</reference>
<proteinExistence type="predicted"/>
<dbReference type="PATRIC" id="fig|1173022.3.peg.1599"/>
<accession>K9VYY2</accession>
<dbReference type="EMBL" id="CP003620">
    <property type="protein sequence ID" value="AFZ12370.1"/>
    <property type="molecule type" value="Genomic_DNA"/>
</dbReference>